<reference evidence="3" key="1">
    <citation type="submission" date="2016-06" db="UniProtKB">
        <authorList>
            <consortium name="WormBaseParasite"/>
        </authorList>
    </citation>
    <scope>IDENTIFICATION</scope>
</reference>
<organism evidence="3">
    <name type="scientific">Soboliphyme baturini</name>
    <dbReference type="NCBI Taxonomy" id="241478"/>
    <lineage>
        <taxon>Eukaryota</taxon>
        <taxon>Metazoa</taxon>
        <taxon>Ecdysozoa</taxon>
        <taxon>Nematoda</taxon>
        <taxon>Enoplea</taxon>
        <taxon>Dorylaimia</taxon>
        <taxon>Dioctophymatida</taxon>
        <taxon>Dioctophymatoidea</taxon>
        <taxon>Soboliphymatidae</taxon>
        <taxon>Soboliphyme</taxon>
    </lineage>
</organism>
<gene>
    <name evidence="1" type="ORF">SBAD_LOCUS3266</name>
</gene>
<dbReference type="InterPro" id="IPR037272">
    <property type="entry name" value="SNS_sf"/>
</dbReference>
<keyword evidence="2" id="KW-1185">Reference proteome</keyword>
<dbReference type="EMBL" id="UZAM01007655">
    <property type="protein sequence ID" value="VDP00583.1"/>
    <property type="molecule type" value="Genomic_DNA"/>
</dbReference>
<evidence type="ECO:0000313" key="3">
    <source>
        <dbReference type="WBParaSite" id="SBAD_0000342001-mRNA-1"/>
    </source>
</evidence>
<accession>A0A183II21</accession>
<reference evidence="1 2" key="2">
    <citation type="submission" date="2018-11" db="EMBL/GenBank/DDBJ databases">
        <authorList>
            <consortium name="Pathogen Informatics"/>
        </authorList>
    </citation>
    <scope>NUCLEOTIDE SEQUENCE [LARGE SCALE GENOMIC DNA]</scope>
</reference>
<dbReference type="AlphaFoldDB" id="A0A183II21"/>
<proteinExistence type="predicted"/>
<dbReference type="SUPFAM" id="SSF161070">
    <property type="entry name" value="SNF-like"/>
    <property type="match status" value="1"/>
</dbReference>
<evidence type="ECO:0000313" key="1">
    <source>
        <dbReference type="EMBL" id="VDP00583.1"/>
    </source>
</evidence>
<dbReference type="Proteomes" id="UP000270296">
    <property type="component" value="Unassembled WGS sequence"/>
</dbReference>
<name>A0A183II21_9BILA</name>
<evidence type="ECO:0000313" key="2">
    <source>
        <dbReference type="Proteomes" id="UP000270296"/>
    </source>
</evidence>
<protein>
    <submittedName>
        <fullName evidence="3">PDEase domain-containing protein</fullName>
    </submittedName>
</protein>
<dbReference type="WBParaSite" id="SBAD_0000342001-mRNA-1">
    <property type="protein sequence ID" value="SBAD_0000342001-mRNA-1"/>
    <property type="gene ID" value="SBAD_0000342001"/>
</dbReference>
<sequence>MYETGILESRNKNDAATNIFFSLYFEFGFSITLANYNNLHNDYHRSWFDAHRLSSGDSDHAKSIPLIGYVLHYFLISPGLDITVRRFISELVEVETVNIHL</sequence>